<name>A0A851GJN9_9BACT</name>
<organism evidence="3 4">
    <name type="scientific">Oceaniferula marina</name>
    <dbReference type="NCBI Taxonomy" id="2748318"/>
    <lineage>
        <taxon>Bacteria</taxon>
        <taxon>Pseudomonadati</taxon>
        <taxon>Verrucomicrobiota</taxon>
        <taxon>Verrucomicrobiia</taxon>
        <taxon>Verrucomicrobiales</taxon>
        <taxon>Verrucomicrobiaceae</taxon>
        <taxon>Oceaniferula</taxon>
    </lineage>
</organism>
<evidence type="ECO:0000259" key="2">
    <source>
        <dbReference type="Pfam" id="PF07589"/>
    </source>
</evidence>
<dbReference type="AlphaFoldDB" id="A0A851GJN9"/>
<proteinExistence type="predicted"/>
<accession>A0A851GJN9</accession>
<evidence type="ECO:0000313" key="4">
    <source>
        <dbReference type="Proteomes" id="UP000557872"/>
    </source>
</evidence>
<dbReference type="EMBL" id="JACBAZ010000001">
    <property type="protein sequence ID" value="NWK54384.1"/>
    <property type="molecule type" value="Genomic_DNA"/>
</dbReference>
<gene>
    <name evidence="3" type="ORF">HW115_02085</name>
</gene>
<dbReference type="InterPro" id="IPR013424">
    <property type="entry name" value="Ice-binding_C"/>
</dbReference>
<feature type="domain" description="Ice-binding protein C-terminal" evidence="2">
    <location>
        <begin position="35"/>
        <end position="57"/>
    </location>
</feature>
<dbReference type="Pfam" id="PF07589">
    <property type="entry name" value="PEP-CTERM"/>
    <property type="match status" value="1"/>
</dbReference>
<dbReference type="NCBIfam" id="TIGR02595">
    <property type="entry name" value="PEP_CTERM"/>
    <property type="match status" value="1"/>
</dbReference>
<sequence>MFNLSSADNDNTMNWYTKEDVGIGSGSRGSTLSLAVPEPSSVALLGLGGIALIMRRRK</sequence>
<reference evidence="3 4" key="1">
    <citation type="submission" date="2020-07" db="EMBL/GenBank/DDBJ databases">
        <title>Roseicoccus Jingziensis gen. nov., sp. nov., isolated from coastal seawater.</title>
        <authorList>
            <person name="Feng X."/>
        </authorList>
    </citation>
    <scope>NUCLEOTIDE SEQUENCE [LARGE SCALE GENOMIC DNA]</scope>
    <source>
        <strain evidence="3 4">N1E253</strain>
    </source>
</reference>
<keyword evidence="1" id="KW-1133">Transmembrane helix</keyword>
<evidence type="ECO:0000313" key="3">
    <source>
        <dbReference type="EMBL" id="NWK54384.1"/>
    </source>
</evidence>
<protein>
    <submittedName>
        <fullName evidence="3">PEP-CTERM sorting domain-containing protein</fullName>
    </submittedName>
</protein>
<comment type="caution">
    <text evidence="3">The sequence shown here is derived from an EMBL/GenBank/DDBJ whole genome shotgun (WGS) entry which is preliminary data.</text>
</comment>
<keyword evidence="1" id="KW-0812">Transmembrane</keyword>
<keyword evidence="1" id="KW-0472">Membrane</keyword>
<evidence type="ECO:0000256" key="1">
    <source>
        <dbReference type="SAM" id="Phobius"/>
    </source>
</evidence>
<feature type="transmembrane region" description="Helical" evidence="1">
    <location>
        <begin position="34"/>
        <end position="54"/>
    </location>
</feature>
<keyword evidence="4" id="KW-1185">Reference proteome</keyword>
<dbReference type="Proteomes" id="UP000557872">
    <property type="component" value="Unassembled WGS sequence"/>
</dbReference>